<protein>
    <submittedName>
        <fullName evidence="1">Uncharacterized protein</fullName>
    </submittedName>
</protein>
<name>A0ACD4ZWJ3_9ACTN</name>
<sequence length="81" mass="9196">MTESESPRFRYAPVVVLPVQDGEPPFRLVEIHGELAGKAFSIEDVFEYAFALGLKGAALDDPEMVRWVGGDQYTWSVRHWK</sequence>
<proteinExistence type="predicted"/>
<evidence type="ECO:0000313" key="1">
    <source>
        <dbReference type="EMBL" id="WSC02274.1"/>
    </source>
</evidence>
<dbReference type="EMBL" id="CP109109">
    <property type="protein sequence ID" value="WSC02274.1"/>
    <property type="molecule type" value="Genomic_DNA"/>
</dbReference>
<reference evidence="1" key="1">
    <citation type="submission" date="2022-10" db="EMBL/GenBank/DDBJ databases">
        <title>The complete genomes of actinobacterial strains from the NBC collection.</title>
        <authorList>
            <person name="Joergensen T.S."/>
            <person name="Alvarez Arevalo M."/>
            <person name="Sterndorff E.B."/>
            <person name="Faurdal D."/>
            <person name="Vuksanovic O."/>
            <person name="Mourched A.-S."/>
            <person name="Charusanti P."/>
            <person name="Shaw S."/>
            <person name="Blin K."/>
            <person name="Weber T."/>
        </authorList>
    </citation>
    <scope>NUCLEOTIDE SEQUENCE</scope>
    <source>
        <strain evidence="1">NBC 01771</strain>
    </source>
</reference>
<accession>A0ACD4ZWJ3</accession>
<keyword evidence="2" id="KW-1185">Reference proteome</keyword>
<evidence type="ECO:0000313" key="2">
    <source>
        <dbReference type="Proteomes" id="UP001348369"/>
    </source>
</evidence>
<gene>
    <name evidence="1" type="ORF">OG835_38275</name>
</gene>
<dbReference type="Proteomes" id="UP001348369">
    <property type="component" value="Chromosome"/>
</dbReference>
<organism evidence="1 2">
    <name type="scientific">Streptomyces scopuliridis</name>
    <dbReference type="NCBI Taxonomy" id="452529"/>
    <lineage>
        <taxon>Bacteria</taxon>
        <taxon>Bacillati</taxon>
        <taxon>Actinomycetota</taxon>
        <taxon>Actinomycetes</taxon>
        <taxon>Kitasatosporales</taxon>
        <taxon>Streptomycetaceae</taxon>
        <taxon>Streptomyces</taxon>
    </lineage>
</organism>